<feature type="non-terminal residue" evidence="1">
    <location>
        <position position="56"/>
    </location>
</feature>
<dbReference type="AlphaFoldDB" id="A0A485MTG3"/>
<evidence type="ECO:0000313" key="1">
    <source>
        <dbReference type="EMBL" id="VFV23056.1"/>
    </source>
</evidence>
<evidence type="ECO:0000313" key="2">
    <source>
        <dbReference type="Proteomes" id="UP000386466"/>
    </source>
</evidence>
<reference evidence="1 2" key="1">
    <citation type="submission" date="2019-01" db="EMBL/GenBank/DDBJ databases">
        <authorList>
            <person name="Alioto T."/>
            <person name="Alioto T."/>
        </authorList>
    </citation>
    <scope>NUCLEOTIDE SEQUENCE [LARGE SCALE GENOMIC DNA]</scope>
</reference>
<proteinExistence type="predicted"/>
<organism evidence="1 2">
    <name type="scientific">Lynx pardinus</name>
    <name type="common">Iberian lynx</name>
    <name type="synonym">Felis pardina</name>
    <dbReference type="NCBI Taxonomy" id="191816"/>
    <lineage>
        <taxon>Eukaryota</taxon>
        <taxon>Metazoa</taxon>
        <taxon>Chordata</taxon>
        <taxon>Craniata</taxon>
        <taxon>Vertebrata</taxon>
        <taxon>Euteleostomi</taxon>
        <taxon>Mammalia</taxon>
        <taxon>Eutheria</taxon>
        <taxon>Laurasiatheria</taxon>
        <taxon>Carnivora</taxon>
        <taxon>Feliformia</taxon>
        <taxon>Felidae</taxon>
        <taxon>Felinae</taxon>
        <taxon>Lynx</taxon>
    </lineage>
</organism>
<keyword evidence="2" id="KW-1185">Reference proteome</keyword>
<name>A0A485MTG3_LYNPA</name>
<sequence length="56" mass="6329">MVHTNLFAPRGVRFPGVQNLNQHILIRSGIGPFRCDRCGTQLTRAYLRNVCGLECE</sequence>
<dbReference type="EMBL" id="CAAGRJ010005178">
    <property type="protein sequence ID" value="VFV23056.1"/>
    <property type="molecule type" value="Genomic_DNA"/>
</dbReference>
<dbReference type="Proteomes" id="UP000386466">
    <property type="component" value="Unassembled WGS sequence"/>
</dbReference>
<gene>
    <name evidence="1" type="ORF">LYPA_23C012938</name>
</gene>
<accession>A0A485MTG3</accession>
<protein>
    <submittedName>
        <fullName evidence="1">Zinc finger and btb domain-containing protein 44</fullName>
    </submittedName>
</protein>